<dbReference type="PATRIC" id="fig|1348334.3.peg.3894"/>
<keyword evidence="4" id="KW-1185">Reference proteome</keyword>
<dbReference type="PANTHER" id="PTHR43592">
    <property type="entry name" value="CAAX AMINO TERMINAL PROTEASE"/>
    <property type="match status" value="1"/>
</dbReference>
<dbReference type="Pfam" id="PF02517">
    <property type="entry name" value="Rce1-like"/>
    <property type="match status" value="1"/>
</dbReference>
<evidence type="ECO:0000313" key="4">
    <source>
        <dbReference type="Proteomes" id="UP000017127"/>
    </source>
</evidence>
<feature type="transmembrane region" description="Helical" evidence="1">
    <location>
        <begin position="196"/>
        <end position="219"/>
    </location>
</feature>
<organism evidence="3 4">
    <name type="scientific">Lyngbya aestuarii BL J</name>
    <dbReference type="NCBI Taxonomy" id="1348334"/>
    <lineage>
        <taxon>Bacteria</taxon>
        <taxon>Bacillati</taxon>
        <taxon>Cyanobacteriota</taxon>
        <taxon>Cyanophyceae</taxon>
        <taxon>Oscillatoriophycideae</taxon>
        <taxon>Oscillatoriales</taxon>
        <taxon>Microcoleaceae</taxon>
        <taxon>Lyngbya</taxon>
    </lineage>
</organism>
<feature type="transmembrane region" description="Helical" evidence="1">
    <location>
        <begin position="135"/>
        <end position="154"/>
    </location>
</feature>
<keyword evidence="3" id="KW-0378">Hydrolase</keyword>
<dbReference type="InterPro" id="IPR003675">
    <property type="entry name" value="Rce1/LyrA-like_dom"/>
</dbReference>
<dbReference type="Proteomes" id="UP000017127">
    <property type="component" value="Unassembled WGS sequence"/>
</dbReference>
<feature type="transmembrane region" description="Helical" evidence="1">
    <location>
        <begin position="25"/>
        <end position="43"/>
    </location>
</feature>
<dbReference type="GO" id="GO:0006508">
    <property type="term" value="P:proteolysis"/>
    <property type="evidence" value="ECO:0007669"/>
    <property type="project" value="UniProtKB-KW"/>
</dbReference>
<feature type="transmembrane region" description="Helical" evidence="1">
    <location>
        <begin position="104"/>
        <end position="123"/>
    </location>
</feature>
<dbReference type="PANTHER" id="PTHR43592:SF20">
    <property type="entry name" value="ALPHA_BETA-HYDROLASES SUPERFAMILY PROTEIN"/>
    <property type="match status" value="1"/>
</dbReference>
<accession>U7QFZ8</accession>
<evidence type="ECO:0000259" key="2">
    <source>
        <dbReference type="Pfam" id="PF02517"/>
    </source>
</evidence>
<keyword evidence="1" id="KW-1133">Transmembrane helix</keyword>
<feature type="transmembrane region" description="Helical" evidence="1">
    <location>
        <begin position="166"/>
        <end position="184"/>
    </location>
</feature>
<feature type="transmembrane region" description="Helical" evidence="1">
    <location>
        <begin position="64"/>
        <end position="84"/>
    </location>
</feature>
<feature type="transmembrane region" description="Helical" evidence="1">
    <location>
        <begin position="239"/>
        <end position="259"/>
    </location>
</feature>
<keyword evidence="1" id="KW-0812">Transmembrane</keyword>
<dbReference type="AlphaFoldDB" id="U7QFZ8"/>
<protein>
    <submittedName>
        <fullName evidence="3">CAAX protease self-immunity family protein</fullName>
    </submittedName>
</protein>
<feature type="domain" description="CAAX prenyl protease 2/Lysostaphin resistance protein A-like" evidence="2">
    <location>
        <begin position="104"/>
        <end position="181"/>
    </location>
</feature>
<dbReference type="RefSeq" id="WP_023067735.1">
    <property type="nucleotide sequence ID" value="NZ_AUZM01000044.1"/>
</dbReference>
<proteinExistence type="predicted"/>
<comment type="caution">
    <text evidence="3">The sequence shown here is derived from an EMBL/GenBank/DDBJ whole genome shotgun (WGS) entry which is preliminary data.</text>
</comment>
<reference evidence="3 4" key="1">
    <citation type="journal article" date="2013" name="Front. Microbiol.">
        <title>Comparative genomic analyses of the cyanobacterium, Lyngbya aestuarii BL J, a powerful hydrogen producer.</title>
        <authorList>
            <person name="Kothari A."/>
            <person name="Vaughn M."/>
            <person name="Garcia-Pichel F."/>
        </authorList>
    </citation>
    <scope>NUCLEOTIDE SEQUENCE [LARGE SCALE GENOMIC DNA]</scope>
    <source>
        <strain evidence="3 4">BL J</strain>
    </source>
</reference>
<gene>
    <name evidence="3" type="ORF">M595_4027</name>
</gene>
<keyword evidence="1" id="KW-0472">Membrane</keyword>
<sequence>MLLGLWLPLAVPIYLFGDDPNTVNIITLLLLYVEFIVLVRFWGKWIDHQPKLLQHYGLRLNPENTWLLIAGLSWGCLSLLSLFALEAQLGWLAWYPDVTQFPQVILEGLAIALGIGFAEELFFRGWLLDELQRDYSYGIAAWVCSIIYAIAHFIKPLAEILRTWPQFPGLILLGLIFVWAKSVISPRSKKTTITQGNLGLPIGLHSGLVWGYYIISVGGKIQYSGRVPDWVVGIDQNPLAGLMGLVFLSAIATIIRKLAIAIKF</sequence>
<keyword evidence="3" id="KW-0645">Protease</keyword>
<dbReference type="EMBL" id="AUZM01000044">
    <property type="protein sequence ID" value="ERT05985.1"/>
    <property type="molecule type" value="Genomic_DNA"/>
</dbReference>
<evidence type="ECO:0000313" key="3">
    <source>
        <dbReference type="EMBL" id="ERT05985.1"/>
    </source>
</evidence>
<dbReference type="GO" id="GO:0004175">
    <property type="term" value="F:endopeptidase activity"/>
    <property type="evidence" value="ECO:0007669"/>
    <property type="project" value="UniProtKB-ARBA"/>
</dbReference>
<dbReference type="GO" id="GO:0080120">
    <property type="term" value="P:CAAX-box protein maturation"/>
    <property type="evidence" value="ECO:0007669"/>
    <property type="project" value="UniProtKB-ARBA"/>
</dbReference>
<evidence type="ECO:0000256" key="1">
    <source>
        <dbReference type="SAM" id="Phobius"/>
    </source>
</evidence>
<name>U7QFZ8_9CYAN</name>